<evidence type="ECO:0000313" key="5">
    <source>
        <dbReference type="EMBL" id="CAD7078953.1"/>
    </source>
</evidence>
<dbReference type="SUPFAM" id="SSF56059">
    <property type="entry name" value="Glutathione synthetase ATP-binding domain-like"/>
    <property type="match status" value="1"/>
</dbReference>
<gene>
    <name evidence="5" type="ORF">HERILL_LOCUS2192</name>
</gene>
<evidence type="ECO:0000256" key="3">
    <source>
        <dbReference type="ARBA" id="ARBA00022840"/>
    </source>
</evidence>
<dbReference type="PANTHER" id="PTHR12241">
    <property type="entry name" value="TUBULIN POLYGLUTAMYLASE"/>
    <property type="match status" value="1"/>
</dbReference>
<dbReference type="GO" id="GO:0015631">
    <property type="term" value="F:tubulin binding"/>
    <property type="evidence" value="ECO:0007669"/>
    <property type="project" value="TreeGrafter"/>
</dbReference>
<dbReference type="PROSITE" id="PS51221">
    <property type="entry name" value="TTL"/>
    <property type="match status" value="1"/>
</dbReference>
<dbReference type="Pfam" id="PF03133">
    <property type="entry name" value="TTL"/>
    <property type="match status" value="1"/>
</dbReference>
<keyword evidence="2" id="KW-0547">Nucleotide-binding</keyword>
<evidence type="ECO:0000256" key="1">
    <source>
        <dbReference type="ARBA" id="ARBA00022598"/>
    </source>
</evidence>
<evidence type="ECO:0000256" key="4">
    <source>
        <dbReference type="SAM" id="MobiDB-lite"/>
    </source>
</evidence>
<evidence type="ECO:0008006" key="7">
    <source>
        <dbReference type="Google" id="ProtNLM"/>
    </source>
</evidence>
<evidence type="ECO:0000313" key="6">
    <source>
        <dbReference type="Proteomes" id="UP000594454"/>
    </source>
</evidence>
<sequence length="927" mass="105577">MPPISEKRSPPILKDNIKENLSNSQALCEKLNGRVPDLHEYRESWLQEIELCKDQVRTQMLTQHNHLHTPEGCQYDGVKSSIEELKRRIRTRSESDSNETNKNRSSEDELVLKRPREDSFTLIACTNNANQIHQQTTLPLQISSTVTNGLALPPSVKNPPLDSLVVENKSTRITSQTQLIFPTSSSTFNSCALPLNGFEFKGIVSETIEKSDGILNGVESTEKLEIDSSRMETSKHDANSTSSSPTNLKTDIPSVSNKSENEGSDLEDEEEFDEFSLPDGSNLSDSDDEYTGHVYLNTSDCKLDTYTDATSLPSSESNYFTPSSPFSPSLFPNVPAYLTFSSHAEKGPPVPPEVHRLLKWKLTSIMPKVVRRVVANSGFRLIKKTNDWMGTWEKHMKSPGFRVLRSYQKYNHLPGSFKIGRKDSVWRNLKSHMGKHGKKEFGFMQKTYILPQDLASLKTDWPKYSVQNTKWIIKPPASARGTGIKIVNRWTQIPKNMPLIVQKYIERPLLINGSKFDLRLYVIVTSVNPLRVYIHTDGLARFASVRYSDKLDTLDDRCMHLTNYSINKFSESYAINEDVNACQGHKWTLRSLWTHFREQGINTKRLWGKIRNIILRTLLAGESGLNRMFKTNVRSRYNCFELFGFDILLDEQLTPWLLEVNISPSLHSDQPLDLHVKGPLIQSVLNTAMYQVPPKLSQEKESEIAQMFNLPGKICLDKRLHITQLSSEEIKKHNYFTSANVENREDYLERILEDLTSDDIRCLVLSEDEFARSSPLERIFPGPCSYAFLPYIDFPRYYNRLLDAWEYKYGKNRQAGIERLQKLCEAGVHLQVAPGAVKEPSVDPQPPKTTAHSCEKEQQTTGAEICNNLDDPTFFEKEIESDEDISKKVTQTTLNGVINTCICDEKSVSNDIVMEHIQSTSILVETK</sequence>
<dbReference type="PANTHER" id="PTHR12241:SF162">
    <property type="entry name" value="TUBULIN MONOGLUTAMYLASE TTLL4"/>
    <property type="match status" value="1"/>
</dbReference>
<name>A0A7R8UDZ1_HERIL</name>
<dbReference type="GO" id="GO:0000226">
    <property type="term" value="P:microtubule cytoskeleton organization"/>
    <property type="evidence" value="ECO:0007669"/>
    <property type="project" value="TreeGrafter"/>
</dbReference>
<dbReference type="OrthoDB" id="202825at2759"/>
<dbReference type="AlphaFoldDB" id="A0A7R8UDZ1"/>
<accession>A0A7R8UDZ1</accession>
<feature type="compositionally biased region" description="Polar residues" evidence="4">
    <location>
        <begin position="239"/>
        <end position="258"/>
    </location>
</feature>
<keyword evidence="6" id="KW-1185">Reference proteome</keyword>
<feature type="compositionally biased region" description="Basic and acidic residues" evidence="4">
    <location>
        <begin position="226"/>
        <end position="238"/>
    </location>
</feature>
<dbReference type="InParanoid" id="A0A7R8UDZ1"/>
<dbReference type="EMBL" id="LR899009">
    <property type="protein sequence ID" value="CAD7078953.1"/>
    <property type="molecule type" value="Genomic_DNA"/>
</dbReference>
<dbReference type="GO" id="GO:0005524">
    <property type="term" value="F:ATP binding"/>
    <property type="evidence" value="ECO:0007669"/>
    <property type="project" value="UniProtKB-KW"/>
</dbReference>
<dbReference type="InterPro" id="IPR004344">
    <property type="entry name" value="TTL/TTLL_fam"/>
</dbReference>
<protein>
    <recommendedName>
        <fullName evidence="7">Tubulin polyglutamylase TTLL4</fullName>
    </recommendedName>
</protein>
<keyword evidence="1" id="KW-0436">Ligase</keyword>
<feature type="region of interest" description="Disordered" evidence="4">
    <location>
        <begin position="226"/>
        <end position="289"/>
    </location>
</feature>
<dbReference type="Gene3D" id="3.30.470.20">
    <property type="entry name" value="ATP-grasp fold, B domain"/>
    <property type="match status" value="1"/>
</dbReference>
<proteinExistence type="predicted"/>
<feature type="region of interest" description="Disordered" evidence="4">
    <location>
        <begin position="89"/>
        <end position="111"/>
    </location>
</feature>
<feature type="compositionally biased region" description="Acidic residues" evidence="4">
    <location>
        <begin position="262"/>
        <end position="276"/>
    </location>
</feature>
<dbReference type="FunCoup" id="A0A7R8UDZ1">
    <property type="interactions" value="303"/>
</dbReference>
<dbReference type="GO" id="GO:0070740">
    <property type="term" value="F:tubulin-glutamic acid ligase activity"/>
    <property type="evidence" value="ECO:0007669"/>
    <property type="project" value="TreeGrafter"/>
</dbReference>
<dbReference type="GO" id="GO:0036064">
    <property type="term" value="C:ciliary basal body"/>
    <property type="evidence" value="ECO:0007669"/>
    <property type="project" value="TreeGrafter"/>
</dbReference>
<evidence type="ECO:0000256" key="2">
    <source>
        <dbReference type="ARBA" id="ARBA00022741"/>
    </source>
</evidence>
<organism evidence="5 6">
    <name type="scientific">Hermetia illucens</name>
    <name type="common">Black soldier fly</name>
    <dbReference type="NCBI Taxonomy" id="343691"/>
    <lineage>
        <taxon>Eukaryota</taxon>
        <taxon>Metazoa</taxon>
        <taxon>Ecdysozoa</taxon>
        <taxon>Arthropoda</taxon>
        <taxon>Hexapoda</taxon>
        <taxon>Insecta</taxon>
        <taxon>Pterygota</taxon>
        <taxon>Neoptera</taxon>
        <taxon>Endopterygota</taxon>
        <taxon>Diptera</taxon>
        <taxon>Brachycera</taxon>
        <taxon>Stratiomyomorpha</taxon>
        <taxon>Stratiomyidae</taxon>
        <taxon>Hermetiinae</taxon>
        <taxon>Hermetia</taxon>
    </lineage>
</organism>
<reference evidence="5 6" key="1">
    <citation type="submission" date="2020-11" db="EMBL/GenBank/DDBJ databases">
        <authorList>
            <person name="Wallbank WR R."/>
            <person name="Pardo Diaz C."/>
            <person name="Kozak K."/>
            <person name="Martin S."/>
            <person name="Jiggins C."/>
            <person name="Moest M."/>
            <person name="Warren A I."/>
            <person name="Generalovic N T."/>
            <person name="Byers J.R.P. K."/>
            <person name="Montejo-Kovacevich G."/>
            <person name="Yen C E."/>
        </authorList>
    </citation>
    <scope>NUCLEOTIDE SEQUENCE [LARGE SCALE GENOMIC DNA]</scope>
</reference>
<keyword evidence="3" id="KW-0067">ATP-binding</keyword>
<dbReference type="Proteomes" id="UP000594454">
    <property type="component" value="Chromosome 1"/>
</dbReference>